<comment type="caution">
    <text evidence="2">The sequence shown here is derived from an EMBL/GenBank/DDBJ whole genome shotgun (WGS) entry which is preliminary data.</text>
</comment>
<dbReference type="STRING" id="1547922.ISF6_3894"/>
<evidence type="ECO:0000256" key="1">
    <source>
        <dbReference type="SAM" id="MobiDB-lite"/>
    </source>
</evidence>
<proteinExistence type="predicted"/>
<reference evidence="2 3" key="2">
    <citation type="journal article" date="2016" name="Science">
        <title>A bacterium that degrades and assimilates poly(ethylene terephthalate).</title>
        <authorList>
            <person name="Yoshida S."/>
            <person name="Hiraga K."/>
            <person name="Takehana T."/>
            <person name="Taniguchi I."/>
            <person name="Yamaji H."/>
            <person name="Maeda Y."/>
            <person name="Toyohara K."/>
            <person name="Miyamoto K."/>
            <person name="Kimura Y."/>
            <person name="Oda K."/>
        </authorList>
    </citation>
    <scope>NUCLEOTIDE SEQUENCE [LARGE SCALE GENOMIC DNA]</scope>
    <source>
        <strain evidence="3">NBRC 110686 / TISTR 2288 / 201-F6</strain>
    </source>
</reference>
<reference evidence="3" key="1">
    <citation type="submission" date="2015-07" db="EMBL/GenBank/DDBJ databases">
        <title>Discovery of a poly(ethylene terephthalate assimilation.</title>
        <authorList>
            <person name="Yoshida S."/>
            <person name="Hiraga K."/>
            <person name="Takehana T."/>
            <person name="Taniguchi I."/>
            <person name="Yamaji H."/>
            <person name="Maeda Y."/>
            <person name="Toyohara K."/>
            <person name="Miyamoto K."/>
            <person name="Kimura Y."/>
            <person name="Oda K."/>
        </authorList>
    </citation>
    <scope>NUCLEOTIDE SEQUENCE [LARGE SCALE GENOMIC DNA]</scope>
    <source>
        <strain evidence="3">NBRC 110686 / TISTR 2288 / 201-F6</strain>
    </source>
</reference>
<keyword evidence="3" id="KW-1185">Reference proteome</keyword>
<dbReference type="EMBL" id="BBYR01000006">
    <property type="protein sequence ID" value="GAP34115.1"/>
    <property type="molecule type" value="Genomic_DNA"/>
</dbReference>
<organism evidence="2 3">
    <name type="scientific">Piscinibacter sakaiensis</name>
    <name type="common">Ideonella sakaiensis</name>
    <dbReference type="NCBI Taxonomy" id="1547922"/>
    <lineage>
        <taxon>Bacteria</taxon>
        <taxon>Pseudomonadati</taxon>
        <taxon>Pseudomonadota</taxon>
        <taxon>Betaproteobacteria</taxon>
        <taxon>Burkholderiales</taxon>
        <taxon>Sphaerotilaceae</taxon>
        <taxon>Piscinibacter</taxon>
    </lineage>
</organism>
<dbReference type="AlphaFoldDB" id="A0A0K8NW05"/>
<name>A0A0K8NW05_PISS1</name>
<gene>
    <name evidence="2" type="ORF">ISF6_3894</name>
</gene>
<sequence>MSHAFPDRSFQSSSPRRSTIDIEEQRAWVGFYRRVGRDVALAAEVMAQLDGDAEMKRRHLALYLSCKQSLRVHKARQARDKRIGQWLRLLVQWTLQRPAAFVGGVTQKAYHRTADVLDEAIAAAPPASPATSKRGARPAAARDADSRPEPAAAQVRQLLGDAEFADAHARFQHQAGMSPASPVSGSEGGSERAPEPPVDGPAPAVQISRR</sequence>
<evidence type="ECO:0000313" key="3">
    <source>
        <dbReference type="Proteomes" id="UP000037660"/>
    </source>
</evidence>
<evidence type="ECO:0000313" key="2">
    <source>
        <dbReference type="EMBL" id="GAP34115.1"/>
    </source>
</evidence>
<dbReference type="OrthoDB" id="8810628at2"/>
<protein>
    <submittedName>
        <fullName evidence="2">Uncharacterized protein</fullName>
    </submittedName>
</protein>
<dbReference type="Proteomes" id="UP000037660">
    <property type="component" value="Unassembled WGS sequence"/>
</dbReference>
<feature type="region of interest" description="Disordered" evidence="1">
    <location>
        <begin position="125"/>
        <end position="210"/>
    </location>
</feature>
<dbReference type="RefSeq" id="WP_054018253.1">
    <property type="nucleotide sequence ID" value="NZ_BBYR01000006.1"/>
</dbReference>
<accession>A0A0K8NW05</accession>